<dbReference type="EMBL" id="CP023483">
    <property type="protein sequence ID" value="ATF26993.1"/>
    <property type="molecule type" value="Genomic_DNA"/>
</dbReference>
<comment type="subunit">
    <text evidence="9 10">Homodimer. Probably interacts with PlsY.</text>
</comment>
<evidence type="ECO:0000313" key="13">
    <source>
        <dbReference type="Proteomes" id="UP000243591"/>
    </source>
</evidence>
<dbReference type="InterPro" id="IPR012281">
    <property type="entry name" value="Phospholipid_synth_PlsX-like"/>
</dbReference>
<evidence type="ECO:0000256" key="8">
    <source>
        <dbReference type="ARBA" id="ARBA00024069"/>
    </source>
</evidence>
<dbReference type="PANTHER" id="PTHR30100">
    <property type="entry name" value="FATTY ACID/PHOSPHOLIPID SYNTHESIS PROTEIN PLSX"/>
    <property type="match status" value="1"/>
</dbReference>
<dbReference type="KEGG" id="bths:CNY62_11840"/>
<dbReference type="GO" id="GO:0005737">
    <property type="term" value="C:cytoplasm"/>
    <property type="evidence" value="ECO:0007669"/>
    <property type="project" value="UniProtKB-SubCell"/>
</dbReference>
<comment type="subcellular location">
    <subcellularLocation>
        <location evidence="10">Cytoplasm</location>
    </subcellularLocation>
    <text evidence="10">Associated with the membrane possibly through PlsY.</text>
</comment>
<reference evidence="14" key="3">
    <citation type="submission" date="2018-04" db="EMBL/GenBank/DDBJ databases">
        <authorList>
            <person name="Illikoud N."/>
        </authorList>
    </citation>
    <scope>NUCLEOTIDE SEQUENCE [LARGE SCALE GENOMIC DNA]</scope>
</reference>
<dbReference type="Proteomes" id="UP000270190">
    <property type="component" value="Unassembled WGS sequence"/>
</dbReference>
<gene>
    <name evidence="10 12" type="primary">plsX</name>
    <name evidence="12" type="ORF">BTBSAS_80064</name>
    <name evidence="11" type="ORF">CNY62_11840</name>
</gene>
<evidence type="ECO:0000256" key="2">
    <source>
        <dbReference type="ARBA" id="ARBA00022490"/>
    </source>
</evidence>
<dbReference type="GO" id="GO:0006633">
    <property type="term" value="P:fatty acid biosynthetic process"/>
    <property type="evidence" value="ECO:0007669"/>
    <property type="project" value="UniProtKB-UniRule"/>
</dbReference>
<keyword evidence="5 10" id="KW-0443">Lipid metabolism</keyword>
<dbReference type="InterPro" id="IPR003664">
    <property type="entry name" value="FA_synthesis"/>
</dbReference>
<comment type="similarity">
    <text evidence="10">Belongs to the PlsX family.</text>
</comment>
<dbReference type="Pfam" id="PF02504">
    <property type="entry name" value="FA_synthesis"/>
    <property type="match status" value="1"/>
</dbReference>
<name>A0A1D2LY31_BROTH</name>
<reference evidence="11 13" key="1">
    <citation type="submission" date="2017-09" db="EMBL/GenBank/DDBJ databases">
        <title>Complete Genome Sequences of Two Strains of the Meat Spoilage Bacterium Brochothrix thermosphacta Isolated from Ground Chicken.</title>
        <authorList>
            <person name="Paoli G.C."/>
            <person name="Wijey C."/>
            <person name="Chen C.-Y."/>
            <person name="Nguyen L."/>
            <person name="Yan X."/>
            <person name="Irwin P.L."/>
        </authorList>
    </citation>
    <scope>NUCLEOTIDE SEQUENCE [LARGE SCALE GENOMIC DNA]</scope>
    <source>
        <strain evidence="11 13">BI</strain>
    </source>
</reference>
<keyword evidence="2 10" id="KW-0963">Cytoplasm</keyword>
<keyword evidence="13" id="KW-1185">Reference proteome</keyword>
<comment type="function">
    <text evidence="10">Catalyzes the reversible formation of acyl-phosphate (acyl-PO(4)) from acyl-[acyl-carrier-protein] (acyl-ACP). This enzyme utilizes acyl-ACP as fatty acyl donor, but not acyl-CoA.</text>
</comment>
<evidence type="ECO:0000313" key="11">
    <source>
        <dbReference type="EMBL" id="ATF26993.1"/>
    </source>
</evidence>
<reference evidence="12" key="2">
    <citation type="submission" date="2018-04" db="EMBL/GenBank/DDBJ databases">
        <authorList>
            <person name="Go L.Y."/>
            <person name="Mitchell J.A."/>
        </authorList>
    </citation>
    <scope>NUCLEOTIDE SEQUENCE</scope>
    <source>
        <strain evidence="12">BSAS1 3</strain>
    </source>
</reference>
<dbReference type="UniPathway" id="UPA00085"/>
<proteinExistence type="inferred from homology"/>
<evidence type="ECO:0000256" key="7">
    <source>
        <dbReference type="ARBA" id="ARBA00023264"/>
    </source>
</evidence>
<evidence type="ECO:0000256" key="6">
    <source>
        <dbReference type="ARBA" id="ARBA00023209"/>
    </source>
</evidence>
<organism evidence="11 13">
    <name type="scientific">Brochothrix thermosphacta</name>
    <name type="common">Microbacterium thermosphactum</name>
    <dbReference type="NCBI Taxonomy" id="2756"/>
    <lineage>
        <taxon>Bacteria</taxon>
        <taxon>Bacillati</taxon>
        <taxon>Bacillota</taxon>
        <taxon>Bacilli</taxon>
        <taxon>Bacillales</taxon>
        <taxon>Listeriaceae</taxon>
        <taxon>Brochothrix</taxon>
    </lineage>
</organism>
<evidence type="ECO:0000256" key="4">
    <source>
        <dbReference type="ARBA" id="ARBA00022679"/>
    </source>
</evidence>
<evidence type="ECO:0000256" key="5">
    <source>
        <dbReference type="ARBA" id="ARBA00023098"/>
    </source>
</evidence>
<dbReference type="RefSeq" id="WP_029091967.1">
    <property type="nucleotide sequence ID" value="NZ_CBCPHX010000001.1"/>
</dbReference>
<dbReference type="GO" id="GO:0008654">
    <property type="term" value="P:phospholipid biosynthetic process"/>
    <property type="evidence" value="ECO:0007669"/>
    <property type="project" value="UniProtKB-KW"/>
</dbReference>
<keyword evidence="4 10" id="KW-0808">Transferase</keyword>
<comment type="pathway">
    <text evidence="10">Lipid metabolism; phospholipid metabolism.</text>
</comment>
<protein>
    <recommendedName>
        <fullName evidence="8 10">Phosphate acyltransferase</fullName>
        <ecNumber evidence="8 10">2.3.1.274</ecNumber>
    </recommendedName>
    <alternativeName>
        <fullName evidence="10">Acyl-ACP phosphotransacylase</fullName>
    </alternativeName>
    <alternativeName>
        <fullName evidence="10">Acyl-[acyl-carrier-protein]--phosphate acyltransferase</fullName>
    </alternativeName>
    <alternativeName>
        <fullName evidence="10">Phosphate-acyl-ACP acyltransferase</fullName>
    </alternativeName>
</protein>
<comment type="catalytic activity">
    <reaction evidence="1 10">
        <text>a fatty acyl-[ACP] + phosphate = an acyl phosphate + holo-[ACP]</text>
        <dbReference type="Rhea" id="RHEA:42292"/>
        <dbReference type="Rhea" id="RHEA-COMP:9685"/>
        <dbReference type="Rhea" id="RHEA-COMP:14125"/>
        <dbReference type="ChEBI" id="CHEBI:43474"/>
        <dbReference type="ChEBI" id="CHEBI:59918"/>
        <dbReference type="ChEBI" id="CHEBI:64479"/>
        <dbReference type="ChEBI" id="CHEBI:138651"/>
        <dbReference type="EC" id="2.3.1.274"/>
    </reaction>
</comment>
<dbReference type="EC" id="2.3.1.274" evidence="8 10"/>
<dbReference type="PIRSF" id="PIRSF002465">
    <property type="entry name" value="Phsphlp_syn_PlsX"/>
    <property type="match status" value="1"/>
</dbReference>
<keyword evidence="3 10" id="KW-0444">Lipid biosynthesis</keyword>
<dbReference type="OrthoDB" id="9806408at2"/>
<dbReference type="STRING" id="2756.BFR44_04245"/>
<sequence length="336" mass="35339">MKIAIDAMGGDHAPQSTVEGVMLAAKKHSHVTFQLYGDKVKMAPYLEQLSNVEIVHTEEKIESTDSPVEAVRKKKQASMVLAAKAVKDGEAEACISAGNTGALMSAGLFVVGRMKGIKRPALAPTIPTVDGSGFVLLDAGANADAKPEHLLQFGMMGSAYVSAVKKIERPRVGLLNIGTEHNKGTDLTKDAFALLDASSVINFVGNVEARDLLNGVADVVVTDGFTGNMVLKTIEGTAGNLMKMIKGAMTATPLSKLGALTMRKGIYEIKDMMDYSNYGGACLFGLAGTVVKAHGSSNAHAIATTVTQAIQMVEGNIIGNINSALQQTKEEETTNE</sequence>
<evidence type="ECO:0000256" key="3">
    <source>
        <dbReference type="ARBA" id="ARBA00022516"/>
    </source>
</evidence>
<dbReference type="SUPFAM" id="SSF53659">
    <property type="entry name" value="Isocitrate/Isopropylmalate dehydrogenase-like"/>
    <property type="match status" value="1"/>
</dbReference>
<dbReference type="EMBL" id="OUNC01000078">
    <property type="protein sequence ID" value="SPP30724.1"/>
    <property type="molecule type" value="Genomic_DNA"/>
</dbReference>
<evidence type="ECO:0000256" key="9">
    <source>
        <dbReference type="ARBA" id="ARBA00046608"/>
    </source>
</evidence>
<dbReference type="GO" id="GO:0043811">
    <property type="term" value="F:phosphate:acyl-[acyl carrier protein] acyltransferase activity"/>
    <property type="evidence" value="ECO:0007669"/>
    <property type="project" value="UniProtKB-UniRule"/>
</dbReference>
<evidence type="ECO:0000313" key="12">
    <source>
        <dbReference type="EMBL" id="SPP30724.1"/>
    </source>
</evidence>
<dbReference type="HAMAP" id="MF_00019">
    <property type="entry name" value="PlsX"/>
    <property type="match status" value="1"/>
</dbReference>
<dbReference type="PANTHER" id="PTHR30100:SF1">
    <property type="entry name" value="PHOSPHATE ACYLTRANSFERASE"/>
    <property type="match status" value="1"/>
</dbReference>
<dbReference type="Gene3D" id="3.40.718.10">
    <property type="entry name" value="Isopropylmalate Dehydrogenase"/>
    <property type="match status" value="1"/>
</dbReference>
<accession>A0A1D2LY31</accession>
<evidence type="ECO:0000256" key="10">
    <source>
        <dbReference type="HAMAP-Rule" id="MF_00019"/>
    </source>
</evidence>
<keyword evidence="12" id="KW-0012">Acyltransferase</keyword>
<evidence type="ECO:0000313" key="14">
    <source>
        <dbReference type="Proteomes" id="UP000270190"/>
    </source>
</evidence>
<evidence type="ECO:0000256" key="1">
    <source>
        <dbReference type="ARBA" id="ARBA00001232"/>
    </source>
</evidence>
<keyword evidence="7 10" id="KW-1208">Phospholipid metabolism</keyword>
<dbReference type="Proteomes" id="UP000243591">
    <property type="component" value="Chromosome"/>
</dbReference>
<dbReference type="AlphaFoldDB" id="A0A1D2LY31"/>
<keyword evidence="6 10" id="KW-0594">Phospholipid biosynthesis</keyword>
<dbReference type="NCBIfam" id="TIGR00182">
    <property type="entry name" value="plsX"/>
    <property type="match status" value="1"/>
</dbReference>